<evidence type="ECO:0000256" key="1">
    <source>
        <dbReference type="SAM" id="Phobius"/>
    </source>
</evidence>
<dbReference type="EMBL" id="JACRSR010000001">
    <property type="protein sequence ID" value="MBC8530473.1"/>
    <property type="molecule type" value="Genomic_DNA"/>
</dbReference>
<feature type="transmembrane region" description="Helical" evidence="1">
    <location>
        <begin position="361"/>
        <end position="379"/>
    </location>
</feature>
<keyword evidence="1" id="KW-0812">Transmembrane</keyword>
<dbReference type="Proteomes" id="UP000623172">
    <property type="component" value="Unassembled WGS sequence"/>
</dbReference>
<keyword evidence="4" id="KW-1185">Reference proteome</keyword>
<dbReference type="PANTHER" id="PTHR45138">
    <property type="entry name" value="REGULATORY COMPONENTS OF SENSORY TRANSDUCTION SYSTEM"/>
    <property type="match status" value="1"/>
</dbReference>
<organism evidence="3 4">
    <name type="scientific">Gehongia tenuis</name>
    <dbReference type="NCBI Taxonomy" id="2763655"/>
    <lineage>
        <taxon>Bacteria</taxon>
        <taxon>Bacillati</taxon>
        <taxon>Bacillota</taxon>
        <taxon>Clostridia</taxon>
        <taxon>Christensenellales</taxon>
        <taxon>Christensenellaceae</taxon>
        <taxon>Gehongia</taxon>
    </lineage>
</organism>
<protein>
    <submittedName>
        <fullName evidence="3">Diguanylate cyclase</fullName>
    </submittedName>
</protein>
<dbReference type="PROSITE" id="PS50887">
    <property type="entry name" value="GGDEF"/>
    <property type="match status" value="1"/>
</dbReference>
<keyword evidence="1" id="KW-0472">Membrane</keyword>
<feature type="transmembrane region" description="Helical" evidence="1">
    <location>
        <begin position="6"/>
        <end position="31"/>
    </location>
</feature>
<dbReference type="InterPro" id="IPR011623">
    <property type="entry name" value="7TMR_DISM_rcpt_extracell_dom1"/>
</dbReference>
<dbReference type="GO" id="GO:0052621">
    <property type="term" value="F:diguanylate cyclase activity"/>
    <property type="evidence" value="ECO:0007669"/>
    <property type="project" value="TreeGrafter"/>
</dbReference>
<dbReference type="AlphaFoldDB" id="A0A926D384"/>
<dbReference type="PANTHER" id="PTHR45138:SF9">
    <property type="entry name" value="DIGUANYLATE CYCLASE DGCM-RELATED"/>
    <property type="match status" value="1"/>
</dbReference>
<proteinExistence type="predicted"/>
<evidence type="ECO:0000313" key="3">
    <source>
        <dbReference type="EMBL" id="MBC8530473.1"/>
    </source>
</evidence>
<evidence type="ECO:0000259" key="2">
    <source>
        <dbReference type="PROSITE" id="PS50887"/>
    </source>
</evidence>
<feature type="transmembrane region" description="Helical" evidence="1">
    <location>
        <begin position="180"/>
        <end position="200"/>
    </location>
</feature>
<dbReference type="Gene3D" id="3.30.70.270">
    <property type="match status" value="1"/>
</dbReference>
<feature type="transmembrane region" description="Helical" evidence="1">
    <location>
        <begin position="242"/>
        <end position="263"/>
    </location>
</feature>
<dbReference type="Pfam" id="PF07695">
    <property type="entry name" value="7TMR-DISM_7TM"/>
    <property type="match status" value="1"/>
</dbReference>
<dbReference type="Pfam" id="PF00990">
    <property type="entry name" value="GGDEF"/>
    <property type="match status" value="1"/>
</dbReference>
<dbReference type="InterPro" id="IPR029787">
    <property type="entry name" value="Nucleotide_cyclase"/>
</dbReference>
<feature type="transmembrane region" description="Helical" evidence="1">
    <location>
        <begin position="275"/>
        <end position="293"/>
    </location>
</feature>
<dbReference type="NCBIfam" id="TIGR00254">
    <property type="entry name" value="GGDEF"/>
    <property type="match status" value="1"/>
</dbReference>
<dbReference type="InterPro" id="IPR050469">
    <property type="entry name" value="Diguanylate_Cyclase"/>
</dbReference>
<reference evidence="3" key="1">
    <citation type="submission" date="2020-08" db="EMBL/GenBank/DDBJ databases">
        <title>Genome public.</title>
        <authorList>
            <person name="Liu C."/>
            <person name="Sun Q."/>
        </authorList>
    </citation>
    <scope>NUCLEOTIDE SEQUENCE</scope>
    <source>
        <strain evidence="3">NSJ-53</strain>
    </source>
</reference>
<keyword evidence="1" id="KW-1133">Transmembrane helix</keyword>
<sequence>MIKKKFSLLYGITLGLVLFLAAVLIAVGVAMPHYGVPLADRQSKELTLGWTFTDLASGERREVSLPMNLEDNGVGFSLTRTLERYGTEDGCILVQSHHMYVQIYLNGELVCASREDGWRPSKTPGNIDYIVRLPEDFEGGELRIDFQPLLGDAILYTMLAPVAGSRSALLYHLVAPELPTILFVAVLGLLGAVLFIICLVGGRHFRTGRHLFYMSVFTLLCALYCLCETEFSRLIIENSYVINLADFLALALLPLPILAMLLPSLTPGLKRITRWLIGLVAANFLVQTLLNFLGVDLRLMVSFTHVVIALCIALVIHVLIATRRDRQGEAHRFLITFVPMVAGAVIDMVLFYTPLIVPNNFFTGLGLLAFLILQLRQLGRRYLVLYKQSIRSAMYAQMAYTDALTNIGNRAAYQRHLNGLEIRLKDHSQIWCLVADLNNLKLTNDTYGHSAGDVVIQDTAFLLSQAFGEKGSVYRTGGDEFSALAVDITEAELLAILDALRGAIGRYNANHRFSISLATGYAHYRPGEDATLEKMEIRADDRMYADKRKTKGG</sequence>
<dbReference type="CDD" id="cd01949">
    <property type="entry name" value="GGDEF"/>
    <property type="match status" value="1"/>
</dbReference>
<feature type="transmembrane region" description="Helical" evidence="1">
    <location>
        <begin position="333"/>
        <end position="355"/>
    </location>
</feature>
<comment type="caution">
    <text evidence="3">The sequence shown here is derived from an EMBL/GenBank/DDBJ whole genome shotgun (WGS) entry which is preliminary data.</text>
</comment>
<feature type="transmembrane region" description="Helical" evidence="1">
    <location>
        <begin position="212"/>
        <end position="236"/>
    </location>
</feature>
<gene>
    <name evidence="3" type="ORF">H8696_01255</name>
</gene>
<accession>A0A926D384</accession>
<feature type="domain" description="GGDEF" evidence="2">
    <location>
        <begin position="428"/>
        <end position="553"/>
    </location>
</feature>
<dbReference type="SMART" id="SM00267">
    <property type="entry name" value="GGDEF"/>
    <property type="match status" value="1"/>
</dbReference>
<dbReference type="RefSeq" id="WP_249314434.1">
    <property type="nucleotide sequence ID" value="NZ_JACRSR010000001.1"/>
</dbReference>
<dbReference type="InterPro" id="IPR000160">
    <property type="entry name" value="GGDEF_dom"/>
</dbReference>
<dbReference type="InterPro" id="IPR043128">
    <property type="entry name" value="Rev_trsase/Diguanyl_cyclase"/>
</dbReference>
<name>A0A926D384_9FIRM</name>
<evidence type="ECO:0000313" key="4">
    <source>
        <dbReference type="Proteomes" id="UP000623172"/>
    </source>
</evidence>
<dbReference type="SUPFAM" id="SSF55073">
    <property type="entry name" value="Nucleotide cyclase"/>
    <property type="match status" value="1"/>
</dbReference>
<feature type="transmembrane region" description="Helical" evidence="1">
    <location>
        <begin position="299"/>
        <end position="321"/>
    </location>
</feature>